<dbReference type="EC" id="2.4.1.-" evidence="5"/>
<dbReference type="GO" id="GO:0035251">
    <property type="term" value="F:UDP-glucosyltransferase activity"/>
    <property type="evidence" value="ECO:0007669"/>
    <property type="project" value="InterPro"/>
</dbReference>
<comment type="caution">
    <text evidence="6">The sequence shown here is derived from an EMBL/GenBank/DDBJ whole genome shotgun (WGS) entry which is preliminary data.</text>
</comment>
<dbReference type="Proteomes" id="UP001279734">
    <property type="component" value="Unassembled WGS sequence"/>
</dbReference>
<evidence type="ECO:0000256" key="5">
    <source>
        <dbReference type="RuleBase" id="RU362057"/>
    </source>
</evidence>
<dbReference type="EMBL" id="BSYO01000008">
    <property type="protein sequence ID" value="GMH08946.1"/>
    <property type="molecule type" value="Genomic_DNA"/>
</dbReference>
<keyword evidence="2 4" id="KW-0328">Glycosyltransferase</keyword>
<evidence type="ECO:0000256" key="3">
    <source>
        <dbReference type="ARBA" id="ARBA00022679"/>
    </source>
</evidence>
<reference evidence="6" key="1">
    <citation type="submission" date="2023-05" db="EMBL/GenBank/DDBJ databases">
        <title>Nepenthes gracilis genome sequencing.</title>
        <authorList>
            <person name="Fukushima K."/>
        </authorList>
    </citation>
    <scope>NUCLEOTIDE SEQUENCE</scope>
    <source>
        <strain evidence="6">SING2019-196</strain>
    </source>
</reference>
<comment type="similarity">
    <text evidence="1 4">Belongs to the UDP-glycosyltransferase family.</text>
</comment>
<dbReference type="Pfam" id="PF00201">
    <property type="entry name" value="UDPGT"/>
    <property type="match status" value="1"/>
</dbReference>
<proteinExistence type="inferred from homology"/>
<dbReference type="FunFam" id="3.40.50.2000:FF:000020">
    <property type="entry name" value="Glycosyltransferase"/>
    <property type="match status" value="1"/>
</dbReference>
<dbReference type="SUPFAM" id="SSF53756">
    <property type="entry name" value="UDP-Glycosyltransferase/glycogen phosphorylase"/>
    <property type="match status" value="1"/>
</dbReference>
<dbReference type="FunFam" id="3.40.50.2000:FF:000095">
    <property type="entry name" value="Glycosyltransferase"/>
    <property type="match status" value="1"/>
</dbReference>
<dbReference type="AlphaFoldDB" id="A0AAD3SDU9"/>
<dbReference type="InterPro" id="IPR035595">
    <property type="entry name" value="UDP_glycos_trans_CS"/>
</dbReference>
<evidence type="ECO:0000313" key="7">
    <source>
        <dbReference type="Proteomes" id="UP001279734"/>
    </source>
</evidence>
<dbReference type="CDD" id="cd03784">
    <property type="entry name" value="GT1_Gtf-like"/>
    <property type="match status" value="1"/>
</dbReference>
<evidence type="ECO:0000256" key="1">
    <source>
        <dbReference type="ARBA" id="ARBA00009995"/>
    </source>
</evidence>
<dbReference type="InterPro" id="IPR050481">
    <property type="entry name" value="UDP-glycosyltransf_plant"/>
</dbReference>
<dbReference type="Gene3D" id="3.40.50.2000">
    <property type="entry name" value="Glycogen Phosphorylase B"/>
    <property type="match status" value="2"/>
</dbReference>
<dbReference type="PROSITE" id="PS00375">
    <property type="entry name" value="UDPGT"/>
    <property type="match status" value="1"/>
</dbReference>
<gene>
    <name evidence="6" type="ORF">Nepgr_010786</name>
</gene>
<name>A0AAD3SDU9_NEPGR</name>
<accession>A0AAD3SDU9</accession>
<dbReference type="InterPro" id="IPR002213">
    <property type="entry name" value="UDP_glucos_trans"/>
</dbReference>
<organism evidence="6 7">
    <name type="scientific">Nepenthes gracilis</name>
    <name type="common">Slender pitcher plant</name>
    <dbReference type="NCBI Taxonomy" id="150966"/>
    <lineage>
        <taxon>Eukaryota</taxon>
        <taxon>Viridiplantae</taxon>
        <taxon>Streptophyta</taxon>
        <taxon>Embryophyta</taxon>
        <taxon>Tracheophyta</taxon>
        <taxon>Spermatophyta</taxon>
        <taxon>Magnoliopsida</taxon>
        <taxon>eudicotyledons</taxon>
        <taxon>Gunneridae</taxon>
        <taxon>Pentapetalae</taxon>
        <taxon>Caryophyllales</taxon>
        <taxon>Nepenthaceae</taxon>
        <taxon>Nepenthes</taxon>
    </lineage>
</organism>
<protein>
    <recommendedName>
        <fullName evidence="5">Glycosyltransferase</fullName>
        <ecNumber evidence="5">2.4.1.-</ecNumber>
    </recommendedName>
</protein>
<keyword evidence="3 4" id="KW-0808">Transferase</keyword>
<dbReference type="PANTHER" id="PTHR48048">
    <property type="entry name" value="GLYCOSYLTRANSFERASE"/>
    <property type="match status" value="1"/>
</dbReference>
<sequence length="477" mass="52434">MERIVFYPSPGMGHLIAMVELGKVMLTHSSSLSITILTANFPFNTGSTAAYVAHVSSTVPSITFHRLPAVSPLQDLSSYVNMEDLTMEILRLTTPHVDDALRSLSSSATVSAFIIDMFCHQAILFTASLSVPTYFFFTSSASCLIVNLRLPIIHRTTTENFKDLQGTCFHVPGLPPIPATSLPEPVLDRKTKVYEEFVEMSELLPKSDGIIINTFTALEPKAINELTGQISIGDLPTPPIYCIGPLIAPERSGGGGGRAHECLAWLDEQPRQSVVFLCFGSLGLFSAEQLKEIALGLDRSGQRFLWVVRSPPAVDKSNKFSPPPDPDLDLLLPDGFLDRTKDRGMVVKSWVPQVSVLSHESVGAFVTHCGWNSVLEAICAGVPMVAWPLYAEQRFNRIMLVEEMRVALPMNESEDGRFVDSAEVEKRVKEILDSEEGDEVRKQVLAMRGEAKASMSEGGSSRVALAKLFESWRRPIP</sequence>
<dbReference type="PANTHER" id="PTHR48048:SF30">
    <property type="entry name" value="GLYCOSYLTRANSFERASE"/>
    <property type="match status" value="1"/>
</dbReference>
<evidence type="ECO:0000256" key="2">
    <source>
        <dbReference type="ARBA" id="ARBA00022676"/>
    </source>
</evidence>
<evidence type="ECO:0000256" key="4">
    <source>
        <dbReference type="RuleBase" id="RU003718"/>
    </source>
</evidence>
<keyword evidence="7" id="KW-1185">Reference proteome</keyword>
<evidence type="ECO:0000313" key="6">
    <source>
        <dbReference type="EMBL" id="GMH08946.1"/>
    </source>
</evidence>